<organism evidence="1">
    <name type="scientific">Anaerolinea thermolimosa</name>
    <dbReference type="NCBI Taxonomy" id="229919"/>
    <lineage>
        <taxon>Bacteria</taxon>
        <taxon>Bacillati</taxon>
        <taxon>Chloroflexota</taxon>
        <taxon>Anaerolineae</taxon>
        <taxon>Anaerolineales</taxon>
        <taxon>Anaerolineaceae</taxon>
        <taxon>Anaerolinea</taxon>
    </lineage>
</organism>
<comment type="caution">
    <text evidence="1">The sequence shown here is derived from an EMBL/GenBank/DDBJ whole genome shotgun (WGS) entry which is preliminary data.</text>
</comment>
<name>A0A7C4PJ39_9CHLR</name>
<gene>
    <name evidence="1" type="ORF">ENT37_00060</name>
</gene>
<proteinExistence type="predicted"/>
<evidence type="ECO:0000313" key="1">
    <source>
        <dbReference type="EMBL" id="HGS20246.1"/>
    </source>
</evidence>
<dbReference type="InterPro" id="IPR008979">
    <property type="entry name" value="Galactose-bd-like_sf"/>
</dbReference>
<dbReference type="EMBL" id="DSYK01000002">
    <property type="protein sequence ID" value="HGS20246.1"/>
    <property type="molecule type" value="Genomic_DNA"/>
</dbReference>
<accession>A0A7C4PJ39</accession>
<dbReference type="SUPFAM" id="SSF49785">
    <property type="entry name" value="Galactose-binding domain-like"/>
    <property type="match status" value="1"/>
</dbReference>
<dbReference type="Gene3D" id="2.60.120.260">
    <property type="entry name" value="Galactose-binding domain-like"/>
    <property type="match status" value="1"/>
</dbReference>
<sequence length="125" mass="13900">MAPPCDYSIAKKNVEGVKEPVINLNGVWKLNPNPPNEFWSSQVNPSSWFDAQVPCSVEVFGFEILADHEYAYCRTVSIPKEFSNKEVFLRFDGVSCFTSGLSKLKAITGSNFAPKKTTHIGVKEP</sequence>
<protein>
    <submittedName>
        <fullName evidence="1">Uncharacterized protein</fullName>
    </submittedName>
</protein>
<dbReference type="AlphaFoldDB" id="A0A7C4PJ39"/>
<reference evidence="1" key="1">
    <citation type="journal article" date="2020" name="mSystems">
        <title>Genome- and Community-Level Interaction Insights into Carbon Utilization and Element Cycling Functions of Hydrothermarchaeota in Hydrothermal Sediment.</title>
        <authorList>
            <person name="Zhou Z."/>
            <person name="Liu Y."/>
            <person name="Xu W."/>
            <person name="Pan J."/>
            <person name="Luo Z.H."/>
            <person name="Li M."/>
        </authorList>
    </citation>
    <scope>NUCLEOTIDE SEQUENCE [LARGE SCALE GENOMIC DNA]</scope>
    <source>
        <strain evidence="1">SpSt-573</strain>
    </source>
</reference>